<comment type="caution">
    <text evidence="4">The sequence shown here is derived from an EMBL/GenBank/DDBJ whole genome shotgun (WGS) entry which is preliminary data.</text>
</comment>
<dbReference type="InterPro" id="IPR050090">
    <property type="entry name" value="Tyrosine_recombinase_XerCD"/>
</dbReference>
<keyword evidence="1" id="KW-0229">DNA integration</keyword>
<dbReference type="Gene3D" id="1.10.443.10">
    <property type="entry name" value="Intergrase catalytic core"/>
    <property type="match status" value="1"/>
</dbReference>
<name>A0A2N3L3Q0_9PROT</name>
<protein>
    <submittedName>
        <fullName evidence="4">Integrase</fullName>
    </submittedName>
</protein>
<dbReference type="SUPFAM" id="SSF56349">
    <property type="entry name" value="DNA breaking-rejoining enzymes"/>
    <property type="match status" value="1"/>
</dbReference>
<evidence type="ECO:0000256" key="1">
    <source>
        <dbReference type="ARBA" id="ARBA00022908"/>
    </source>
</evidence>
<evidence type="ECO:0000256" key="2">
    <source>
        <dbReference type="ARBA" id="ARBA00023172"/>
    </source>
</evidence>
<proteinExistence type="predicted"/>
<dbReference type="GO" id="GO:0006310">
    <property type="term" value="P:DNA recombination"/>
    <property type="evidence" value="ECO:0007669"/>
    <property type="project" value="UniProtKB-KW"/>
</dbReference>
<dbReference type="RefSeq" id="WP_101303726.1">
    <property type="nucleotide sequence ID" value="NZ_NXGX01000006.1"/>
</dbReference>
<reference evidence="4 5" key="1">
    <citation type="submission" date="2017-09" db="EMBL/GenBank/DDBJ databases">
        <title>Biodiversity and function of Thalassospira species in the particle-attached aromatic-hydrocarbon-degrading consortia from the surface seawater of the China South Sea.</title>
        <authorList>
            <person name="Dong C."/>
            <person name="Lai Q."/>
            <person name="Shao Z."/>
        </authorList>
    </citation>
    <scope>NUCLEOTIDE SEQUENCE [LARGE SCALE GENOMIC DNA]</scope>
    <source>
        <strain evidence="4 5">139Z-12</strain>
    </source>
</reference>
<keyword evidence="2" id="KW-0233">DNA recombination</keyword>
<dbReference type="CDD" id="cd00397">
    <property type="entry name" value="DNA_BRE_C"/>
    <property type="match status" value="1"/>
</dbReference>
<gene>
    <name evidence="4" type="ORF">COO92_16105</name>
</gene>
<dbReference type="InterPro" id="IPR002104">
    <property type="entry name" value="Integrase_catalytic"/>
</dbReference>
<organism evidence="4 5">
    <name type="scientific">Thalassospira lohafexi</name>
    <dbReference type="NCBI Taxonomy" id="744227"/>
    <lineage>
        <taxon>Bacteria</taxon>
        <taxon>Pseudomonadati</taxon>
        <taxon>Pseudomonadota</taxon>
        <taxon>Alphaproteobacteria</taxon>
        <taxon>Rhodospirillales</taxon>
        <taxon>Thalassospiraceae</taxon>
        <taxon>Thalassospira</taxon>
    </lineage>
</organism>
<evidence type="ECO:0000259" key="3">
    <source>
        <dbReference type="PROSITE" id="PS51898"/>
    </source>
</evidence>
<evidence type="ECO:0000313" key="4">
    <source>
        <dbReference type="EMBL" id="PKR57463.1"/>
    </source>
</evidence>
<dbReference type="EMBL" id="NXGX01000006">
    <property type="protein sequence ID" value="PKR57463.1"/>
    <property type="molecule type" value="Genomic_DNA"/>
</dbReference>
<sequence length="361" mass="40421">MKINYPGLWAETLPSGQTRYRVRVEGNKARKIRLHVTPDHPRFDEHYRAARAGIQLEPESEPIDATVRGSLDWLVISFLNALERDVANGQASVLTLKQKRGLLMGLCDMRGDDGDRYGQYDMAIPQGRLILIRDQMRDTPAKANNMMKAVRVMFKWASERGMVAVNPGTGLTPLRERAIGAVPWTVEDLRKYREAHPPGTPAHLCLTLFMFTACRISDAVRLGRGNEFTRGGITGIGWQPQKKNARFVEIPMLPPLLNATRATTVQGQTYLLTEHGKPYRSPEGLRNRLHKWCESAGLENRSSHGIRKAAGALLAEEGCTVYEVMSIHGHASPKTSEIYTRGAERWKLAQSATARLAAMEW</sequence>
<dbReference type="PROSITE" id="PS51898">
    <property type="entry name" value="TYR_RECOMBINASE"/>
    <property type="match status" value="1"/>
</dbReference>
<dbReference type="Proteomes" id="UP000233332">
    <property type="component" value="Unassembled WGS sequence"/>
</dbReference>
<dbReference type="AlphaFoldDB" id="A0A2N3L3Q0"/>
<evidence type="ECO:0000313" key="5">
    <source>
        <dbReference type="Proteomes" id="UP000233332"/>
    </source>
</evidence>
<accession>A0A2N3L3Q0</accession>
<dbReference type="GO" id="GO:0003677">
    <property type="term" value="F:DNA binding"/>
    <property type="evidence" value="ECO:0007669"/>
    <property type="project" value="InterPro"/>
</dbReference>
<dbReference type="InterPro" id="IPR013762">
    <property type="entry name" value="Integrase-like_cat_sf"/>
</dbReference>
<dbReference type="Pfam" id="PF00589">
    <property type="entry name" value="Phage_integrase"/>
    <property type="match status" value="1"/>
</dbReference>
<dbReference type="GO" id="GO:0015074">
    <property type="term" value="P:DNA integration"/>
    <property type="evidence" value="ECO:0007669"/>
    <property type="project" value="UniProtKB-KW"/>
</dbReference>
<dbReference type="PANTHER" id="PTHR30349">
    <property type="entry name" value="PHAGE INTEGRASE-RELATED"/>
    <property type="match status" value="1"/>
</dbReference>
<dbReference type="InterPro" id="IPR011010">
    <property type="entry name" value="DNA_brk_join_enz"/>
</dbReference>
<keyword evidence="5" id="KW-1185">Reference proteome</keyword>
<feature type="domain" description="Tyr recombinase" evidence="3">
    <location>
        <begin position="179"/>
        <end position="353"/>
    </location>
</feature>